<name>A0AA41WPL3_9GAMM</name>
<dbReference type="RefSeq" id="WP_170162202.1">
    <property type="nucleotide sequence ID" value="NZ_DALZGY010000104.1"/>
</dbReference>
<evidence type="ECO:0000313" key="2">
    <source>
        <dbReference type="Proteomes" id="UP001165292"/>
    </source>
</evidence>
<comment type="caution">
    <text evidence="1">The sequence shown here is derived from an EMBL/GenBank/DDBJ whole genome shotgun (WGS) entry which is preliminary data.</text>
</comment>
<protein>
    <submittedName>
        <fullName evidence="1">Uncharacterized protein</fullName>
    </submittedName>
</protein>
<dbReference type="EMBL" id="JAMYBS010000022">
    <property type="protein sequence ID" value="MCO7546270.1"/>
    <property type="molecule type" value="Genomic_DNA"/>
</dbReference>
<dbReference type="Proteomes" id="UP001165292">
    <property type="component" value="Unassembled WGS sequence"/>
</dbReference>
<gene>
    <name evidence="1" type="ORF">NJF43_16040</name>
</gene>
<dbReference type="GeneID" id="84611516"/>
<proteinExistence type="predicted"/>
<reference evidence="1" key="1">
    <citation type="submission" date="2022-06" db="EMBL/GenBank/DDBJ databases">
        <title>Detection of beta-lactamases in bacteria of animal origin.</title>
        <authorList>
            <person name="Mlynarcik P."/>
            <person name="Zdarska V."/>
            <person name="Chudobova H."/>
            <person name="Prochazkova P."/>
            <person name="Hricova K."/>
            <person name="Mezerova K."/>
            <person name="Bardon J."/>
            <person name="Dolejska M."/>
            <person name="Sukkar I."/>
            <person name="Kolar M."/>
        </authorList>
    </citation>
    <scope>NUCLEOTIDE SEQUENCE</scope>
    <source>
        <strain evidence="1">S 300-3</strain>
    </source>
</reference>
<sequence length="45" mass="5193">MLKNILATVGLAVVAKAVYEHYCEYRELRREKAEREKACRPSEPA</sequence>
<organism evidence="1 2">
    <name type="scientific">Stutzerimonas nitrititolerans</name>
    <dbReference type="NCBI Taxonomy" id="2482751"/>
    <lineage>
        <taxon>Bacteria</taxon>
        <taxon>Pseudomonadati</taxon>
        <taxon>Pseudomonadota</taxon>
        <taxon>Gammaproteobacteria</taxon>
        <taxon>Pseudomonadales</taxon>
        <taxon>Pseudomonadaceae</taxon>
        <taxon>Stutzerimonas</taxon>
    </lineage>
</organism>
<dbReference type="AlphaFoldDB" id="A0AA41WPL3"/>
<evidence type="ECO:0000313" key="1">
    <source>
        <dbReference type="EMBL" id="MCO7546270.1"/>
    </source>
</evidence>
<accession>A0AA41WPL3</accession>